<feature type="domain" description="Cytochrome c" evidence="6">
    <location>
        <begin position="51"/>
        <end position="144"/>
    </location>
</feature>
<dbReference type="GO" id="GO:0046872">
    <property type="term" value="F:metal ion binding"/>
    <property type="evidence" value="ECO:0007669"/>
    <property type="project" value="UniProtKB-KW"/>
</dbReference>
<protein>
    <submittedName>
        <fullName evidence="7">Cytochrome c</fullName>
    </submittedName>
</protein>
<name>A0A501PG19_9PROT</name>
<keyword evidence="2 4" id="KW-0479">Metal-binding</keyword>
<evidence type="ECO:0000256" key="5">
    <source>
        <dbReference type="SAM" id="SignalP"/>
    </source>
</evidence>
<dbReference type="PANTHER" id="PTHR35008">
    <property type="entry name" value="BLL4482 PROTEIN-RELATED"/>
    <property type="match status" value="1"/>
</dbReference>
<accession>A0A501PG19</accession>
<dbReference type="GO" id="GO:0009055">
    <property type="term" value="F:electron transfer activity"/>
    <property type="evidence" value="ECO:0007669"/>
    <property type="project" value="InterPro"/>
</dbReference>
<proteinExistence type="predicted"/>
<dbReference type="Pfam" id="PF00034">
    <property type="entry name" value="Cytochrom_C"/>
    <property type="match status" value="1"/>
</dbReference>
<dbReference type="InterPro" id="IPR036909">
    <property type="entry name" value="Cyt_c-like_dom_sf"/>
</dbReference>
<evidence type="ECO:0000256" key="2">
    <source>
        <dbReference type="ARBA" id="ARBA00022723"/>
    </source>
</evidence>
<sequence length="187" mass="19793">MTPTGAWAPKAAFTPVPQLWSSVWRWSNRMKKLIAGLVCLGLGVAASASAAPAKTGAQLYKRCSACHLATGQGVPGAYPALAGRLQPLAASEAGREYLVLVLKAGLMGPLTVDGVAYSSMMPGQAAALKTDGMAKVLNYVMEELNGLKDQDDWTPFTEEEVKAILDNNPKVRARDVMNKRAGVFGTD</sequence>
<dbReference type="Proteomes" id="UP000319148">
    <property type="component" value="Unassembled WGS sequence"/>
</dbReference>
<evidence type="ECO:0000313" key="8">
    <source>
        <dbReference type="Proteomes" id="UP000319148"/>
    </source>
</evidence>
<dbReference type="InterPro" id="IPR051459">
    <property type="entry name" value="Cytochrome_c-type_DH"/>
</dbReference>
<dbReference type="EMBL" id="VFIY01000015">
    <property type="protein sequence ID" value="TPD59125.1"/>
    <property type="molecule type" value="Genomic_DNA"/>
</dbReference>
<evidence type="ECO:0000256" key="1">
    <source>
        <dbReference type="ARBA" id="ARBA00022617"/>
    </source>
</evidence>
<gene>
    <name evidence="7" type="ORF">FIV46_12905</name>
</gene>
<keyword evidence="3 4" id="KW-0408">Iron</keyword>
<evidence type="ECO:0000313" key="7">
    <source>
        <dbReference type="EMBL" id="TPD59125.1"/>
    </source>
</evidence>
<dbReference type="Gene3D" id="1.10.760.10">
    <property type="entry name" value="Cytochrome c-like domain"/>
    <property type="match status" value="1"/>
</dbReference>
<organism evidence="7 8">
    <name type="scientific">Emcibacter nanhaiensis</name>
    <dbReference type="NCBI Taxonomy" id="1505037"/>
    <lineage>
        <taxon>Bacteria</taxon>
        <taxon>Pseudomonadati</taxon>
        <taxon>Pseudomonadota</taxon>
        <taxon>Alphaproteobacteria</taxon>
        <taxon>Emcibacterales</taxon>
        <taxon>Emcibacteraceae</taxon>
        <taxon>Emcibacter</taxon>
    </lineage>
</organism>
<reference evidence="8" key="1">
    <citation type="submission" date="2019-06" db="EMBL/GenBank/DDBJ databases">
        <title>The complete genome of Emcibacter congregatus ZYLT.</title>
        <authorList>
            <person name="Zhao Z."/>
        </authorList>
    </citation>
    <scope>NUCLEOTIDE SEQUENCE [LARGE SCALE GENOMIC DNA]</scope>
    <source>
        <strain evidence="8">MCCC 1A06723</strain>
    </source>
</reference>
<dbReference type="PANTHER" id="PTHR35008:SF8">
    <property type="entry name" value="ALCOHOL DEHYDROGENASE CYTOCHROME C SUBUNIT"/>
    <property type="match status" value="1"/>
</dbReference>
<dbReference type="AlphaFoldDB" id="A0A501PG19"/>
<evidence type="ECO:0000256" key="4">
    <source>
        <dbReference type="PROSITE-ProRule" id="PRU00433"/>
    </source>
</evidence>
<keyword evidence="5" id="KW-0732">Signal</keyword>
<comment type="caution">
    <text evidence="7">The sequence shown here is derived from an EMBL/GenBank/DDBJ whole genome shotgun (WGS) entry which is preliminary data.</text>
</comment>
<dbReference type="PROSITE" id="PS51007">
    <property type="entry name" value="CYTC"/>
    <property type="match status" value="1"/>
</dbReference>
<keyword evidence="1 4" id="KW-0349">Heme</keyword>
<dbReference type="GO" id="GO:0020037">
    <property type="term" value="F:heme binding"/>
    <property type="evidence" value="ECO:0007669"/>
    <property type="project" value="InterPro"/>
</dbReference>
<evidence type="ECO:0000259" key="6">
    <source>
        <dbReference type="PROSITE" id="PS51007"/>
    </source>
</evidence>
<evidence type="ECO:0000256" key="3">
    <source>
        <dbReference type="ARBA" id="ARBA00023004"/>
    </source>
</evidence>
<dbReference type="OrthoDB" id="70223at2"/>
<keyword evidence="8" id="KW-1185">Reference proteome</keyword>
<dbReference type="InterPro" id="IPR009056">
    <property type="entry name" value="Cyt_c-like_dom"/>
</dbReference>
<feature type="chain" id="PRO_5021426605" evidence="5">
    <location>
        <begin position="51"/>
        <end position="187"/>
    </location>
</feature>
<feature type="signal peptide" evidence="5">
    <location>
        <begin position="1"/>
        <end position="50"/>
    </location>
</feature>
<dbReference type="SUPFAM" id="SSF46626">
    <property type="entry name" value="Cytochrome c"/>
    <property type="match status" value="1"/>
</dbReference>